<evidence type="ECO:0000256" key="4">
    <source>
        <dbReference type="HAMAP-Rule" id="MF_01868"/>
    </source>
</evidence>
<name>A0A376KQF1_ECOLX</name>
<evidence type="ECO:0000256" key="2">
    <source>
        <dbReference type="ARBA" id="ARBA00022764"/>
    </source>
</evidence>
<comment type="subcellular location">
    <subcellularLocation>
        <location evidence="4">Periplasm</location>
    </subcellularLocation>
</comment>
<dbReference type="UniPathway" id="UPA00451"/>
<sequence length="256" mass="29284">MKFLYFFLFRLCIWQNFEAFCRHRRILILHQLLIIARNVAQFYGNCLVALVYRWSLRVSFLPLIIEVKKYFIILLALAAIAGLGTHAAWSSNGLPRIDNKTLARLAQQHPVVVLFRHAERCDRSTNQCLSDKTGITVKGTQDARELGNAFSADIPDFDLYSSNTVRTIQSATWFSAGKKLTVDKRLLQCGNEIYSAIKDLQSKAPDKNIVIFTHNHCLTYIAKNKRDATFKPDYLDGLVMHVEKGKVYLDGEFVNH</sequence>
<dbReference type="HAMAP" id="MF_01868">
    <property type="entry name" value="Ais"/>
    <property type="match status" value="1"/>
</dbReference>
<gene>
    <name evidence="4" type="primary">ais</name>
    <name evidence="5" type="ORF">NCTC10418_02559</name>
</gene>
<dbReference type="CDD" id="cd07040">
    <property type="entry name" value="HP"/>
    <property type="match status" value="1"/>
</dbReference>
<accession>A0A376KQF1</accession>
<dbReference type="Proteomes" id="UP000255460">
    <property type="component" value="Unassembled WGS sequence"/>
</dbReference>
<keyword evidence="1 4" id="KW-0732">Signal</keyword>
<dbReference type="InterPro" id="IPR013078">
    <property type="entry name" value="His_Pase_superF_clade-1"/>
</dbReference>
<evidence type="ECO:0000256" key="3">
    <source>
        <dbReference type="ARBA" id="ARBA00022801"/>
    </source>
</evidence>
<dbReference type="AlphaFoldDB" id="A0A376KQF1"/>
<keyword evidence="3 4" id="KW-0378">Hydrolase</keyword>
<dbReference type="InterPro" id="IPR029033">
    <property type="entry name" value="His_PPase_superfam"/>
</dbReference>
<comment type="pathway">
    <text evidence="4">Bacterial outer membrane biogenesis; lipopolysaccharide metabolism.</text>
</comment>
<comment type="similarity">
    <text evidence="4">Belongs to the phosphoglycerate mutase family. Ais subfamily.</text>
</comment>
<dbReference type="EC" id="3.1.3.-" evidence="4"/>
<protein>
    <recommendedName>
        <fullName evidence="4">Lipopolysaccharide core heptose(II)-phosphate phosphatase</fullName>
        <ecNumber evidence="4">3.1.3.-</ecNumber>
    </recommendedName>
</protein>
<comment type="function">
    <text evidence="4">Catalyzes the dephosphorylation of heptose(II) of the outer membrane lipopolysaccharide core.</text>
</comment>
<evidence type="ECO:0000256" key="1">
    <source>
        <dbReference type="ARBA" id="ARBA00022729"/>
    </source>
</evidence>
<proteinExistence type="inferred from homology"/>
<dbReference type="InterPro" id="IPR011310">
    <property type="entry name" value="LipoPS_heptP_Pase"/>
</dbReference>
<dbReference type="Gene3D" id="3.40.50.1240">
    <property type="entry name" value="Phosphoglycerate mutase-like"/>
    <property type="match status" value="1"/>
</dbReference>
<organism evidence="5 6">
    <name type="scientific">Escherichia coli</name>
    <dbReference type="NCBI Taxonomy" id="562"/>
    <lineage>
        <taxon>Bacteria</taxon>
        <taxon>Pseudomonadati</taxon>
        <taxon>Pseudomonadota</taxon>
        <taxon>Gammaproteobacteria</taxon>
        <taxon>Enterobacterales</taxon>
        <taxon>Enterobacteriaceae</taxon>
        <taxon>Escherichia</taxon>
    </lineage>
</organism>
<dbReference type="NCBIfam" id="NF011945">
    <property type="entry name" value="PRK15416.1"/>
    <property type="match status" value="1"/>
</dbReference>
<keyword evidence="2 4" id="KW-0574">Periplasm</keyword>
<dbReference type="GO" id="GO:0042597">
    <property type="term" value="C:periplasmic space"/>
    <property type="evidence" value="ECO:0007669"/>
    <property type="project" value="UniProtKB-SubCell"/>
</dbReference>
<reference evidence="5 6" key="1">
    <citation type="submission" date="2018-06" db="EMBL/GenBank/DDBJ databases">
        <authorList>
            <consortium name="Pathogen Informatics"/>
            <person name="Doyle S."/>
        </authorList>
    </citation>
    <scope>NUCLEOTIDE SEQUENCE [LARGE SCALE GENOMIC DNA]</scope>
    <source>
        <strain evidence="5 6">NCTC10418</strain>
    </source>
</reference>
<dbReference type="Pfam" id="PF00300">
    <property type="entry name" value="His_Phos_1"/>
    <property type="match status" value="1"/>
</dbReference>
<dbReference type="SUPFAM" id="SSF53254">
    <property type="entry name" value="Phosphoglycerate mutase-like"/>
    <property type="match status" value="1"/>
</dbReference>
<dbReference type="GO" id="GO:0016791">
    <property type="term" value="F:phosphatase activity"/>
    <property type="evidence" value="ECO:0007669"/>
    <property type="project" value="UniProtKB-UniRule"/>
</dbReference>
<evidence type="ECO:0000313" key="5">
    <source>
        <dbReference type="EMBL" id="STE84969.1"/>
    </source>
</evidence>
<dbReference type="EMBL" id="UFZQ01000001">
    <property type="protein sequence ID" value="STE84969.1"/>
    <property type="molecule type" value="Genomic_DNA"/>
</dbReference>
<evidence type="ECO:0000313" key="6">
    <source>
        <dbReference type="Proteomes" id="UP000255460"/>
    </source>
</evidence>
<dbReference type="GO" id="GO:0008653">
    <property type="term" value="P:lipopolysaccharide metabolic process"/>
    <property type="evidence" value="ECO:0007669"/>
    <property type="project" value="UniProtKB-UniRule"/>
</dbReference>